<name>A0ABN1GDF2_9HYPH</name>
<keyword evidence="3" id="KW-1185">Reference proteome</keyword>
<keyword evidence="1" id="KW-0812">Transmembrane</keyword>
<evidence type="ECO:0000313" key="2">
    <source>
        <dbReference type="EMBL" id="GAA0609213.1"/>
    </source>
</evidence>
<feature type="transmembrane region" description="Helical" evidence="1">
    <location>
        <begin position="127"/>
        <end position="146"/>
    </location>
</feature>
<dbReference type="RefSeq" id="WP_343806307.1">
    <property type="nucleotide sequence ID" value="NZ_BAAADE010000006.1"/>
</dbReference>
<protein>
    <recommendedName>
        <fullName evidence="4">GNAT family N-acetyltransferase</fullName>
    </recommendedName>
</protein>
<organism evidence="2 3">
    <name type="scientific">Paenochrobactrum glaciei</name>
    <dbReference type="NCBI Taxonomy" id="486407"/>
    <lineage>
        <taxon>Bacteria</taxon>
        <taxon>Pseudomonadati</taxon>
        <taxon>Pseudomonadota</taxon>
        <taxon>Alphaproteobacteria</taxon>
        <taxon>Hyphomicrobiales</taxon>
        <taxon>Brucellaceae</taxon>
        <taxon>Paenochrobactrum</taxon>
    </lineage>
</organism>
<dbReference type="EMBL" id="BAAADE010000006">
    <property type="protein sequence ID" value="GAA0609213.1"/>
    <property type="molecule type" value="Genomic_DNA"/>
</dbReference>
<evidence type="ECO:0000313" key="3">
    <source>
        <dbReference type="Proteomes" id="UP001424441"/>
    </source>
</evidence>
<sequence>MKIRAIEMDELDQATELLQEGFGSISKEHMKKRLLKMFHYANQFGHSQIGYIASNNDGDIGITLALPFTRSIYEQEPINTVNFAAFYIKPKFTWMASLFLRKVMTEKDIDYVDVTASASMRKINQHLGFVNSAIGLLVIPLVASAIRPFRMAKIRKFNPKKTSSFSAETTKILEDHIDLGCHVLTIERDGEIFPVVLRPKKRGHMPTARVILAKDRDLILNSLGSLSRYLLAHGFFFLEMDVFEKPELWETSLRKRSAPIQSTKPKNTIAIDHTYTELVY</sequence>
<evidence type="ECO:0008006" key="4">
    <source>
        <dbReference type="Google" id="ProtNLM"/>
    </source>
</evidence>
<proteinExistence type="predicted"/>
<dbReference type="Proteomes" id="UP001424441">
    <property type="component" value="Unassembled WGS sequence"/>
</dbReference>
<keyword evidence="1" id="KW-1133">Transmembrane helix</keyword>
<keyword evidence="1" id="KW-0472">Membrane</keyword>
<reference evidence="2 3" key="1">
    <citation type="journal article" date="2019" name="Int. J. Syst. Evol. Microbiol.">
        <title>The Global Catalogue of Microorganisms (GCM) 10K type strain sequencing project: providing services to taxonomists for standard genome sequencing and annotation.</title>
        <authorList>
            <consortium name="The Broad Institute Genomics Platform"/>
            <consortium name="The Broad Institute Genome Sequencing Center for Infectious Disease"/>
            <person name="Wu L."/>
            <person name="Ma J."/>
        </authorList>
    </citation>
    <scope>NUCLEOTIDE SEQUENCE [LARGE SCALE GENOMIC DNA]</scope>
    <source>
        <strain evidence="2 3">JCM 15115</strain>
    </source>
</reference>
<comment type="caution">
    <text evidence="2">The sequence shown here is derived from an EMBL/GenBank/DDBJ whole genome shotgun (WGS) entry which is preliminary data.</text>
</comment>
<evidence type="ECO:0000256" key="1">
    <source>
        <dbReference type="SAM" id="Phobius"/>
    </source>
</evidence>
<gene>
    <name evidence="2" type="ORF">GCM10008943_26010</name>
</gene>
<accession>A0ABN1GDF2</accession>